<dbReference type="SUPFAM" id="SSF47413">
    <property type="entry name" value="lambda repressor-like DNA-binding domains"/>
    <property type="match status" value="1"/>
</dbReference>
<comment type="caution">
    <text evidence="2">The sequence shown here is derived from an EMBL/GenBank/DDBJ whole genome shotgun (WGS) entry which is preliminary data.</text>
</comment>
<dbReference type="AlphaFoldDB" id="A0A2T5BVA7"/>
<reference evidence="2 3" key="1">
    <citation type="submission" date="2018-04" db="EMBL/GenBank/DDBJ databases">
        <title>Genomic Encyclopedia of Archaeal and Bacterial Type Strains, Phase II (KMG-II): from individual species to whole genera.</title>
        <authorList>
            <person name="Goeker M."/>
        </authorList>
    </citation>
    <scope>NUCLEOTIDE SEQUENCE [LARGE SCALE GENOMIC DNA]</scope>
    <source>
        <strain evidence="2 3">DSM 28823</strain>
    </source>
</reference>
<dbReference type="InterPro" id="IPR010982">
    <property type="entry name" value="Lambda_DNA-bd_dom_sf"/>
</dbReference>
<feature type="domain" description="HTH cro/C1-type" evidence="1">
    <location>
        <begin position="2"/>
        <end position="56"/>
    </location>
</feature>
<protein>
    <submittedName>
        <fullName evidence="2">Helix-turn-helix protein</fullName>
    </submittedName>
</protein>
<dbReference type="RefSeq" id="WP_107823957.1">
    <property type="nucleotide sequence ID" value="NZ_OY782574.1"/>
</dbReference>
<gene>
    <name evidence="2" type="ORF">C8N47_13512</name>
</gene>
<dbReference type="OrthoDB" id="7865033at2"/>
<dbReference type="PROSITE" id="PS50943">
    <property type="entry name" value="HTH_CROC1"/>
    <property type="match status" value="1"/>
</dbReference>
<evidence type="ECO:0000313" key="3">
    <source>
        <dbReference type="Proteomes" id="UP000243525"/>
    </source>
</evidence>
<accession>A0A2T5BVA7</accession>
<dbReference type="GO" id="GO:0003677">
    <property type="term" value="F:DNA binding"/>
    <property type="evidence" value="ECO:0007669"/>
    <property type="project" value="InterPro"/>
</dbReference>
<name>A0A2T5BVA7_9BACT</name>
<evidence type="ECO:0000259" key="1">
    <source>
        <dbReference type="PROSITE" id="PS50943"/>
    </source>
</evidence>
<proteinExistence type="predicted"/>
<dbReference type="Pfam" id="PF01381">
    <property type="entry name" value="HTH_3"/>
    <property type="match status" value="1"/>
</dbReference>
<organism evidence="2 3">
    <name type="scientific">Mangrovibacterium marinum</name>
    <dbReference type="NCBI Taxonomy" id="1639118"/>
    <lineage>
        <taxon>Bacteria</taxon>
        <taxon>Pseudomonadati</taxon>
        <taxon>Bacteroidota</taxon>
        <taxon>Bacteroidia</taxon>
        <taxon>Marinilabiliales</taxon>
        <taxon>Prolixibacteraceae</taxon>
        <taxon>Mangrovibacterium</taxon>
    </lineage>
</organism>
<keyword evidence="3" id="KW-1185">Reference proteome</keyword>
<dbReference type="EMBL" id="QAAD01000035">
    <property type="protein sequence ID" value="PTN03475.1"/>
    <property type="molecule type" value="Genomic_DNA"/>
</dbReference>
<dbReference type="SMART" id="SM00530">
    <property type="entry name" value="HTH_XRE"/>
    <property type="match status" value="1"/>
</dbReference>
<dbReference type="Proteomes" id="UP000243525">
    <property type="component" value="Unassembled WGS sequence"/>
</dbReference>
<dbReference type="InterPro" id="IPR001387">
    <property type="entry name" value="Cro/C1-type_HTH"/>
</dbReference>
<dbReference type="Gene3D" id="1.10.260.40">
    <property type="entry name" value="lambda repressor-like DNA-binding domains"/>
    <property type="match status" value="1"/>
</dbReference>
<sequence length="58" mass="6527">MLKDIIKSKGMKQTFIAQKIGVSVVTVSNWVQGKSAPKDKHLRKLSELLNVPEKELVH</sequence>
<evidence type="ECO:0000313" key="2">
    <source>
        <dbReference type="EMBL" id="PTN03475.1"/>
    </source>
</evidence>
<dbReference type="CDD" id="cd00093">
    <property type="entry name" value="HTH_XRE"/>
    <property type="match status" value="1"/>
</dbReference>